<accession>A0A6A5JYN1</accession>
<dbReference type="SMART" id="SM00674">
    <property type="entry name" value="CENPB"/>
    <property type="match status" value="1"/>
</dbReference>
<keyword evidence="4" id="KW-1185">Reference proteome</keyword>
<evidence type="ECO:0000313" key="3">
    <source>
        <dbReference type="EMBL" id="KAF1828620.1"/>
    </source>
</evidence>
<dbReference type="InterPro" id="IPR006600">
    <property type="entry name" value="HTH_CenpB_DNA-bd_dom"/>
</dbReference>
<dbReference type="AlphaFoldDB" id="A0A6A5JYN1"/>
<evidence type="ECO:0000259" key="2">
    <source>
        <dbReference type="PROSITE" id="PS51253"/>
    </source>
</evidence>
<gene>
    <name evidence="3" type="ORF">BDW02DRAFT_478467</name>
</gene>
<feature type="domain" description="HTH CENPB-type" evidence="2">
    <location>
        <begin position="1"/>
        <end position="60"/>
    </location>
</feature>
<evidence type="ECO:0000313" key="4">
    <source>
        <dbReference type="Proteomes" id="UP000800040"/>
    </source>
</evidence>
<dbReference type="Pfam" id="PF03221">
    <property type="entry name" value="HTH_Tnp_Tc5"/>
    <property type="match status" value="1"/>
</dbReference>
<dbReference type="Proteomes" id="UP000800040">
    <property type="component" value="Unassembled WGS sequence"/>
</dbReference>
<dbReference type="EMBL" id="ML975519">
    <property type="protein sequence ID" value="KAF1828620.1"/>
    <property type="molecule type" value="Genomic_DNA"/>
</dbReference>
<proteinExistence type="predicted"/>
<dbReference type="OrthoDB" id="3693048at2759"/>
<organism evidence="3 4">
    <name type="scientific">Decorospora gaudefroyi</name>
    <dbReference type="NCBI Taxonomy" id="184978"/>
    <lineage>
        <taxon>Eukaryota</taxon>
        <taxon>Fungi</taxon>
        <taxon>Dikarya</taxon>
        <taxon>Ascomycota</taxon>
        <taxon>Pezizomycotina</taxon>
        <taxon>Dothideomycetes</taxon>
        <taxon>Pleosporomycetidae</taxon>
        <taxon>Pleosporales</taxon>
        <taxon>Pleosporineae</taxon>
        <taxon>Pleosporaceae</taxon>
        <taxon>Decorospora</taxon>
    </lineage>
</organism>
<name>A0A6A5JYN1_9PLEO</name>
<dbReference type="PROSITE" id="PS51253">
    <property type="entry name" value="HTH_CENPB"/>
    <property type="match status" value="1"/>
</dbReference>
<feature type="non-terminal residue" evidence="3">
    <location>
        <position position="1"/>
    </location>
</feature>
<feature type="non-terminal residue" evidence="3">
    <location>
        <position position="89"/>
    </location>
</feature>
<sequence length="89" mass="10815">QALYPQQEIELIQYIDRISKQGLPPSRDMVRRLASQLAQKELGYHWVDRFVQRYPDLLKPKLVTTIDRKRHRADSELKYKLYFELLRDK</sequence>
<keyword evidence="1" id="KW-0238">DNA-binding</keyword>
<protein>
    <recommendedName>
        <fullName evidence="2">HTH CENPB-type domain-containing protein</fullName>
    </recommendedName>
</protein>
<evidence type="ECO:0000256" key="1">
    <source>
        <dbReference type="ARBA" id="ARBA00023125"/>
    </source>
</evidence>
<dbReference type="GO" id="GO:0003677">
    <property type="term" value="F:DNA binding"/>
    <property type="evidence" value="ECO:0007669"/>
    <property type="project" value="UniProtKB-KW"/>
</dbReference>
<reference evidence="3" key="1">
    <citation type="submission" date="2020-01" db="EMBL/GenBank/DDBJ databases">
        <authorList>
            <consortium name="DOE Joint Genome Institute"/>
            <person name="Haridas S."/>
            <person name="Albert R."/>
            <person name="Binder M."/>
            <person name="Bloem J."/>
            <person name="Labutti K."/>
            <person name="Salamov A."/>
            <person name="Andreopoulos B."/>
            <person name="Baker S.E."/>
            <person name="Barry K."/>
            <person name="Bills G."/>
            <person name="Bluhm B.H."/>
            <person name="Cannon C."/>
            <person name="Castanera R."/>
            <person name="Culley D.E."/>
            <person name="Daum C."/>
            <person name="Ezra D."/>
            <person name="Gonzalez J.B."/>
            <person name="Henrissat B."/>
            <person name="Kuo A."/>
            <person name="Liang C."/>
            <person name="Lipzen A."/>
            <person name="Lutzoni F."/>
            <person name="Magnuson J."/>
            <person name="Mondo S."/>
            <person name="Nolan M."/>
            <person name="Ohm R."/>
            <person name="Pangilinan J."/>
            <person name="Park H.-J."/>
            <person name="Ramirez L."/>
            <person name="Alfaro M."/>
            <person name="Sun H."/>
            <person name="Tritt A."/>
            <person name="Yoshinaga Y."/>
            <person name="Zwiers L.-H."/>
            <person name="Turgeon B.G."/>
            <person name="Goodwin S.B."/>
            <person name="Spatafora J.W."/>
            <person name="Crous P.W."/>
            <person name="Grigoriev I.V."/>
        </authorList>
    </citation>
    <scope>NUCLEOTIDE SEQUENCE</scope>
    <source>
        <strain evidence="3">P77</strain>
    </source>
</reference>